<sequence>MKLRLLFGSAAALMALAVSSEDADTKKNIKISPDLHSAFTRRMNGGRAGKETISKSASKPTHKLSTAKAANATPDSTGSKVGKKILNTKSGKGSKAVEYDLYYMAPSVCQDTCIDAYDENIGTGDLDIALTSCSTRAMGSRTQQWILRMSNDIVQVESSAYLGECIAVSLEYSCSGDLQLMPCDNPGALWYFTGGQLISLLCWSRGVSAAMGVSYKADASTCDKLMVYEVNIATDASSRATGTTNSVSTAQATFMLITIDDMNKILEPLSDDGSP</sequence>
<evidence type="ECO:0000313" key="4">
    <source>
        <dbReference type="Proteomes" id="UP001530315"/>
    </source>
</evidence>
<keyword evidence="2" id="KW-0732">Signal</keyword>
<dbReference type="SUPFAM" id="SSF50370">
    <property type="entry name" value="Ricin B-like lectins"/>
    <property type="match status" value="1"/>
</dbReference>
<evidence type="ECO:0000256" key="1">
    <source>
        <dbReference type="SAM" id="MobiDB-lite"/>
    </source>
</evidence>
<organism evidence="3 4">
    <name type="scientific">Stephanodiscus triporus</name>
    <dbReference type="NCBI Taxonomy" id="2934178"/>
    <lineage>
        <taxon>Eukaryota</taxon>
        <taxon>Sar</taxon>
        <taxon>Stramenopiles</taxon>
        <taxon>Ochrophyta</taxon>
        <taxon>Bacillariophyta</taxon>
        <taxon>Coscinodiscophyceae</taxon>
        <taxon>Thalassiosirophycidae</taxon>
        <taxon>Stephanodiscales</taxon>
        <taxon>Stephanodiscaceae</taxon>
        <taxon>Stephanodiscus</taxon>
    </lineage>
</organism>
<proteinExistence type="predicted"/>
<protein>
    <recommendedName>
        <fullName evidence="5">Ricin B lectin domain-containing protein</fullName>
    </recommendedName>
</protein>
<dbReference type="InterPro" id="IPR035992">
    <property type="entry name" value="Ricin_B-like_lectins"/>
</dbReference>
<dbReference type="Proteomes" id="UP001530315">
    <property type="component" value="Unassembled WGS sequence"/>
</dbReference>
<evidence type="ECO:0000313" key="3">
    <source>
        <dbReference type="EMBL" id="KAL3773054.1"/>
    </source>
</evidence>
<dbReference type="PROSITE" id="PS50231">
    <property type="entry name" value="RICIN_B_LECTIN"/>
    <property type="match status" value="1"/>
</dbReference>
<evidence type="ECO:0008006" key="5">
    <source>
        <dbReference type="Google" id="ProtNLM"/>
    </source>
</evidence>
<keyword evidence="4" id="KW-1185">Reference proteome</keyword>
<name>A0ABD3NBS2_9STRA</name>
<evidence type="ECO:0000256" key="2">
    <source>
        <dbReference type="SAM" id="SignalP"/>
    </source>
</evidence>
<reference evidence="3 4" key="1">
    <citation type="submission" date="2024-10" db="EMBL/GenBank/DDBJ databases">
        <title>Updated reference genomes for cyclostephanoid diatoms.</title>
        <authorList>
            <person name="Roberts W.R."/>
            <person name="Alverson A.J."/>
        </authorList>
    </citation>
    <scope>NUCLEOTIDE SEQUENCE [LARGE SCALE GENOMIC DNA]</scope>
    <source>
        <strain evidence="3 4">AJA276-08</strain>
    </source>
</reference>
<feature type="region of interest" description="Disordered" evidence="1">
    <location>
        <begin position="40"/>
        <end position="80"/>
    </location>
</feature>
<dbReference type="EMBL" id="JALLAZ020001555">
    <property type="protein sequence ID" value="KAL3773054.1"/>
    <property type="molecule type" value="Genomic_DNA"/>
</dbReference>
<comment type="caution">
    <text evidence="3">The sequence shown here is derived from an EMBL/GenBank/DDBJ whole genome shotgun (WGS) entry which is preliminary data.</text>
</comment>
<dbReference type="AlphaFoldDB" id="A0ABD3NBS2"/>
<gene>
    <name evidence="3" type="ORF">ACHAW5_000471</name>
</gene>
<feature type="signal peptide" evidence="2">
    <location>
        <begin position="1"/>
        <end position="20"/>
    </location>
</feature>
<accession>A0ABD3NBS2</accession>
<feature type="chain" id="PRO_5044802541" description="Ricin B lectin domain-containing protein" evidence="2">
    <location>
        <begin position="21"/>
        <end position="275"/>
    </location>
</feature>
<dbReference type="Gene3D" id="2.80.10.50">
    <property type="match status" value="1"/>
</dbReference>